<evidence type="ECO:0000259" key="2">
    <source>
        <dbReference type="Pfam" id="PF11790"/>
    </source>
</evidence>
<gene>
    <name evidence="3" type="ORF">JIN81_07815</name>
</gene>
<dbReference type="Gene3D" id="3.20.20.80">
    <property type="entry name" value="Glycosidases"/>
    <property type="match status" value="1"/>
</dbReference>
<comment type="caution">
    <text evidence="3">The sequence shown here is derived from an EMBL/GenBank/DDBJ whole genome shotgun (WGS) entry which is preliminary data.</text>
</comment>
<evidence type="ECO:0000313" key="3">
    <source>
        <dbReference type="EMBL" id="MBK1826921.1"/>
    </source>
</evidence>
<dbReference type="AlphaFoldDB" id="A0A934VFC6"/>
<accession>A0A934VFC6</accession>
<keyword evidence="1" id="KW-0732">Signal</keyword>
<keyword evidence="4" id="KW-1185">Reference proteome</keyword>
<sequence length="255" mass="29259">MITRRSFLASSAAALATGPSFALTNKASTKKGWAGGDANKHRQFGVHWHYNWTPNRGHATPEFVPMIKGAFNVNEKHFNKIRSYKNITSLLGYNEPERKKQGNIPLDKAIALWPRLVKLAEQKNLRLGSPAPSSDQGGMNYLHEFMEQAKRKDLRVDFVAVHWYRGRDPDAFEDFVDDLAKEYRLPIWITEFNGWSGPEDENHDFLKEALKFLEKERKVERYAYFEPGRGKPHSLFKKDGSLSRMGELYRDAGTA</sequence>
<evidence type="ECO:0000313" key="4">
    <source>
        <dbReference type="Proteomes" id="UP000658278"/>
    </source>
</evidence>
<dbReference type="PANTHER" id="PTHR34154:SF3">
    <property type="entry name" value="ALKALI-SENSITIVE LINKAGE PROTEIN 1"/>
    <property type="match status" value="1"/>
</dbReference>
<feature type="chain" id="PRO_5036955271" description="Asl1-like glycosyl hydrolase catalytic domain-containing protein" evidence="1">
    <location>
        <begin position="23"/>
        <end position="255"/>
    </location>
</feature>
<dbReference type="PROSITE" id="PS51318">
    <property type="entry name" value="TAT"/>
    <property type="match status" value="1"/>
</dbReference>
<reference evidence="3" key="1">
    <citation type="submission" date="2021-01" db="EMBL/GenBank/DDBJ databases">
        <title>Modified the classification status of verrucomicrobia.</title>
        <authorList>
            <person name="Feng X."/>
        </authorList>
    </citation>
    <scope>NUCLEOTIDE SEQUENCE</scope>
    <source>
        <strain evidence="3">KCTC 22201</strain>
    </source>
</reference>
<dbReference type="InterPro" id="IPR006311">
    <property type="entry name" value="TAT_signal"/>
</dbReference>
<organism evidence="3 4">
    <name type="scientific">Haloferula rosea</name>
    <dbReference type="NCBI Taxonomy" id="490093"/>
    <lineage>
        <taxon>Bacteria</taxon>
        <taxon>Pseudomonadati</taxon>
        <taxon>Verrucomicrobiota</taxon>
        <taxon>Verrucomicrobiia</taxon>
        <taxon>Verrucomicrobiales</taxon>
        <taxon>Verrucomicrobiaceae</taxon>
        <taxon>Haloferula</taxon>
    </lineage>
</organism>
<dbReference type="RefSeq" id="WP_200278332.1">
    <property type="nucleotide sequence ID" value="NZ_JAENII010000004.1"/>
</dbReference>
<dbReference type="PANTHER" id="PTHR34154">
    <property type="entry name" value="ALKALI-SENSITIVE LINKAGE PROTEIN 1"/>
    <property type="match status" value="1"/>
</dbReference>
<protein>
    <recommendedName>
        <fullName evidence="2">Asl1-like glycosyl hydrolase catalytic domain-containing protein</fullName>
    </recommendedName>
</protein>
<dbReference type="Pfam" id="PF11790">
    <property type="entry name" value="Glyco_hydro_cc"/>
    <property type="match status" value="1"/>
</dbReference>
<dbReference type="GO" id="GO:0071966">
    <property type="term" value="P:fungal-type cell wall polysaccharide metabolic process"/>
    <property type="evidence" value="ECO:0007669"/>
    <property type="project" value="TreeGrafter"/>
</dbReference>
<name>A0A934VFC6_9BACT</name>
<dbReference type="SUPFAM" id="SSF51445">
    <property type="entry name" value="(Trans)glycosidases"/>
    <property type="match status" value="1"/>
</dbReference>
<evidence type="ECO:0000256" key="1">
    <source>
        <dbReference type="SAM" id="SignalP"/>
    </source>
</evidence>
<proteinExistence type="predicted"/>
<dbReference type="EMBL" id="JAENII010000004">
    <property type="protein sequence ID" value="MBK1826921.1"/>
    <property type="molecule type" value="Genomic_DNA"/>
</dbReference>
<dbReference type="InterPro" id="IPR053183">
    <property type="entry name" value="ASL1"/>
</dbReference>
<dbReference type="Proteomes" id="UP000658278">
    <property type="component" value="Unassembled WGS sequence"/>
</dbReference>
<dbReference type="InterPro" id="IPR024655">
    <property type="entry name" value="Asl1_glyco_hydro_catalytic"/>
</dbReference>
<feature type="signal peptide" evidence="1">
    <location>
        <begin position="1"/>
        <end position="22"/>
    </location>
</feature>
<dbReference type="InterPro" id="IPR017853">
    <property type="entry name" value="GH"/>
</dbReference>
<feature type="domain" description="Asl1-like glycosyl hydrolase catalytic" evidence="2">
    <location>
        <begin position="40"/>
        <end position="249"/>
    </location>
</feature>